<feature type="region of interest" description="Disordered" evidence="4">
    <location>
        <begin position="371"/>
        <end position="400"/>
    </location>
</feature>
<evidence type="ECO:0000313" key="5">
    <source>
        <dbReference type="EMBL" id="KAH3667220.1"/>
    </source>
</evidence>
<reference evidence="5" key="2">
    <citation type="submission" date="2021-01" db="EMBL/GenBank/DDBJ databases">
        <authorList>
            <person name="Schikora-Tamarit M.A."/>
        </authorList>
    </citation>
    <scope>NUCLEOTIDE SEQUENCE</scope>
    <source>
        <strain evidence="5">CBS6075</strain>
    </source>
</reference>
<dbReference type="GO" id="GO:0016593">
    <property type="term" value="C:Cdc73/Paf1 complex"/>
    <property type="evidence" value="ECO:0007669"/>
    <property type="project" value="InterPro"/>
</dbReference>
<keyword evidence="3" id="KW-0539">Nucleus</keyword>
<accession>A0A9P8T6L3</accession>
<gene>
    <name evidence="5" type="ORF">OGAPHI_002869</name>
</gene>
<dbReference type="GeneID" id="70234836"/>
<dbReference type="PANTHER" id="PTHR23188">
    <property type="entry name" value="RNA POLYMERASE II-ASSOCIATED FACTOR 1 HOMOLOG"/>
    <property type="match status" value="1"/>
</dbReference>
<feature type="compositionally biased region" description="Basic and acidic residues" evidence="4">
    <location>
        <begin position="371"/>
        <end position="380"/>
    </location>
</feature>
<evidence type="ECO:0000256" key="1">
    <source>
        <dbReference type="ARBA" id="ARBA00004123"/>
    </source>
</evidence>
<dbReference type="Pfam" id="PF03985">
    <property type="entry name" value="Paf1"/>
    <property type="match status" value="1"/>
</dbReference>
<dbReference type="RefSeq" id="XP_046062032.1">
    <property type="nucleotide sequence ID" value="XM_046203786.1"/>
</dbReference>
<evidence type="ECO:0008006" key="7">
    <source>
        <dbReference type="Google" id="ProtNLM"/>
    </source>
</evidence>
<evidence type="ECO:0000256" key="4">
    <source>
        <dbReference type="SAM" id="MobiDB-lite"/>
    </source>
</evidence>
<comment type="subcellular location">
    <subcellularLocation>
        <location evidence="1">Nucleus</location>
    </subcellularLocation>
</comment>
<dbReference type="InterPro" id="IPR007133">
    <property type="entry name" value="RNA_pol_II-assoc_Paf1"/>
</dbReference>
<dbReference type="GO" id="GO:0006368">
    <property type="term" value="P:transcription elongation by RNA polymerase II"/>
    <property type="evidence" value="ECO:0007669"/>
    <property type="project" value="InterPro"/>
</dbReference>
<evidence type="ECO:0000256" key="3">
    <source>
        <dbReference type="ARBA" id="ARBA00023242"/>
    </source>
</evidence>
<dbReference type="OrthoDB" id="10260285at2759"/>
<keyword evidence="6" id="KW-1185">Reference proteome</keyword>
<evidence type="ECO:0000256" key="2">
    <source>
        <dbReference type="ARBA" id="ARBA00007560"/>
    </source>
</evidence>
<proteinExistence type="inferred from homology"/>
<evidence type="ECO:0000313" key="6">
    <source>
        <dbReference type="Proteomes" id="UP000769157"/>
    </source>
</evidence>
<dbReference type="AlphaFoldDB" id="A0A9P8T6L3"/>
<comment type="caution">
    <text evidence="5">The sequence shown here is derived from an EMBL/GenBank/DDBJ whole genome shotgun (WGS) entry which is preliminary data.</text>
</comment>
<dbReference type="PANTHER" id="PTHR23188:SF12">
    <property type="entry name" value="RNA POLYMERASE II-ASSOCIATED FACTOR 1 HOMOLOG"/>
    <property type="match status" value="1"/>
</dbReference>
<sequence length="400" mass="45831">MHHSTVPSSRQDFVAKVRYFNDLPPPPCPPKLVTLNSANDDGLTDTSLLSALFRKEHFSNLVTLDDDLGLPLSLIDLPECLEKNSMASIDALTPEYGNSTMLHPDDKILLTDPHKSTVSKSDNVSFLRRTQYISSDKLAKPMASLSDQSVTKLRMKAKEDFDPKNQVRNIEHMFSELTKLKSTSEIRHPLKKNLKAKRVWSLLPDTSMFDQTYYDIKFSNPALSKEANKRRKLEGEGGREQILFRNLPINETVTLMSFYTTSEQRADIVENIMKESSENSGSDQTDMGKDTFHYKKVRDYDTHARLSDEVRNFRHLAISFDPKSSTALYVPISGKVELKKCRIDQHLEPILRQLSRDEIIVQVREPTTSEIYDRDMRRSTYDPMEFGADEEENESTSKEI</sequence>
<comment type="similarity">
    <text evidence="2">Belongs to the PAF1 family.</text>
</comment>
<organism evidence="5 6">
    <name type="scientific">Ogataea philodendri</name>
    <dbReference type="NCBI Taxonomy" id="1378263"/>
    <lineage>
        <taxon>Eukaryota</taxon>
        <taxon>Fungi</taxon>
        <taxon>Dikarya</taxon>
        <taxon>Ascomycota</taxon>
        <taxon>Saccharomycotina</taxon>
        <taxon>Pichiomycetes</taxon>
        <taxon>Pichiales</taxon>
        <taxon>Pichiaceae</taxon>
        <taxon>Ogataea</taxon>
    </lineage>
</organism>
<dbReference type="Proteomes" id="UP000769157">
    <property type="component" value="Unassembled WGS sequence"/>
</dbReference>
<dbReference type="GO" id="GO:0003682">
    <property type="term" value="F:chromatin binding"/>
    <property type="evidence" value="ECO:0007669"/>
    <property type="project" value="TreeGrafter"/>
</dbReference>
<protein>
    <recommendedName>
        <fullName evidence="7">RNA polymerase II-associated protein 1</fullName>
    </recommendedName>
</protein>
<dbReference type="EMBL" id="JAEUBE010000183">
    <property type="protein sequence ID" value="KAH3667220.1"/>
    <property type="molecule type" value="Genomic_DNA"/>
</dbReference>
<reference evidence="5" key="1">
    <citation type="journal article" date="2021" name="Open Biol.">
        <title>Shared evolutionary footprints suggest mitochondrial oxidative damage underlies multiple complex I losses in fungi.</title>
        <authorList>
            <person name="Schikora-Tamarit M.A."/>
            <person name="Marcet-Houben M."/>
            <person name="Nosek J."/>
            <person name="Gabaldon T."/>
        </authorList>
    </citation>
    <scope>NUCLEOTIDE SEQUENCE</scope>
    <source>
        <strain evidence="5">CBS6075</strain>
    </source>
</reference>
<name>A0A9P8T6L3_9ASCO</name>
<dbReference type="GO" id="GO:0000993">
    <property type="term" value="F:RNA polymerase II complex binding"/>
    <property type="evidence" value="ECO:0007669"/>
    <property type="project" value="TreeGrafter"/>
</dbReference>